<accession>A0AAX4K2L4</accession>
<keyword evidence="3" id="KW-1185">Reference proteome</keyword>
<reference evidence="2 3" key="1">
    <citation type="submission" date="2024-01" db="EMBL/GenBank/DDBJ databases">
        <title>Comparative genomics of Cryptococcus and Kwoniella reveals pathogenesis evolution and contrasting modes of karyotype evolution via chromosome fusion or intercentromeric recombination.</title>
        <authorList>
            <person name="Coelho M.A."/>
            <person name="David-Palma M."/>
            <person name="Shea T."/>
            <person name="Bowers K."/>
            <person name="McGinley-Smith S."/>
            <person name="Mohammad A.W."/>
            <person name="Gnirke A."/>
            <person name="Yurkov A.M."/>
            <person name="Nowrousian M."/>
            <person name="Sun S."/>
            <person name="Cuomo C.A."/>
            <person name="Heitman J."/>
        </authorList>
    </citation>
    <scope>NUCLEOTIDE SEQUENCE [LARGE SCALE GENOMIC DNA]</scope>
    <source>
        <strain evidence="2 3">CBS 6074</strain>
    </source>
</reference>
<proteinExistence type="predicted"/>
<evidence type="ECO:0000313" key="2">
    <source>
        <dbReference type="EMBL" id="WWC91122.1"/>
    </source>
</evidence>
<name>A0AAX4K2L4_9TREE</name>
<feature type="region of interest" description="Disordered" evidence="1">
    <location>
        <begin position="384"/>
        <end position="406"/>
    </location>
</feature>
<feature type="region of interest" description="Disordered" evidence="1">
    <location>
        <begin position="99"/>
        <end position="121"/>
    </location>
</feature>
<feature type="region of interest" description="Disordered" evidence="1">
    <location>
        <begin position="1"/>
        <end position="30"/>
    </location>
</feature>
<protein>
    <recommendedName>
        <fullName evidence="4">Protein kinase domain-containing protein</fullName>
    </recommendedName>
</protein>
<evidence type="ECO:0000313" key="3">
    <source>
        <dbReference type="Proteomes" id="UP001355207"/>
    </source>
</evidence>
<dbReference type="GeneID" id="91096733"/>
<evidence type="ECO:0008006" key="4">
    <source>
        <dbReference type="Google" id="ProtNLM"/>
    </source>
</evidence>
<dbReference type="AlphaFoldDB" id="A0AAX4K2L4"/>
<organism evidence="2 3">
    <name type="scientific">Kwoniella dendrophila CBS 6074</name>
    <dbReference type="NCBI Taxonomy" id="1295534"/>
    <lineage>
        <taxon>Eukaryota</taxon>
        <taxon>Fungi</taxon>
        <taxon>Dikarya</taxon>
        <taxon>Basidiomycota</taxon>
        <taxon>Agaricomycotina</taxon>
        <taxon>Tremellomycetes</taxon>
        <taxon>Tremellales</taxon>
        <taxon>Cryptococcaceae</taxon>
        <taxon>Kwoniella</taxon>
    </lineage>
</organism>
<feature type="compositionally biased region" description="Polar residues" evidence="1">
    <location>
        <begin position="1"/>
        <end position="11"/>
    </location>
</feature>
<sequence length="406" mass="46405">MSTPMSSNQPQEPVPLPVSLTPPSEQVKSPSFTTEFQDINFLHMRFRSDVEQGRVLGRVQFDSDEKLFTRIIPPHWFREIKNIDKPAPLLSPLPSRGSTFPVKQTPSPVDNAETTQPHANPSTEMVFTSTIKRTVWNWTYALRQWSGPSLGSDPYITEGDEHSAILFIRVKEFLHTGRTWDIYRGDIMLSADTGPIVPIVLRLTCLKEFIEEIPNVLEWDPARQQVRSQALEGIINEDLHYRSYLSRLQGKLVPYYYGLFVFKEDDDQGEDEWIIASILEDVGDQIEPMAPIAGAPLKVREEIFEAVEYLHNYGYLSHNGLNQSHILERYSNDDHPPSQHITLVDFQESVGCLGKNKEKGEHLKKRELLHLSYLLSCHRNDKGQMVEQPSSNYHSPPGKTEAKMKA</sequence>
<dbReference type="Proteomes" id="UP001355207">
    <property type="component" value="Chromosome 8"/>
</dbReference>
<evidence type="ECO:0000256" key="1">
    <source>
        <dbReference type="SAM" id="MobiDB-lite"/>
    </source>
</evidence>
<dbReference type="EMBL" id="CP144105">
    <property type="protein sequence ID" value="WWC91122.1"/>
    <property type="molecule type" value="Genomic_DNA"/>
</dbReference>
<gene>
    <name evidence="2" type="ORF">L201_006063</name>
</gene>
<dbReference type="RefSeq" id="XP_066077885.1">
    <property type="nucleotide sequence ID" value="XM_066221788.1"/>
</dbReference>